<dbReference type="OrthoDB" id="56534at2157"/>
<dbReference type="EMBL" id="AE017261">
    <property type="protein sequence ID" value="AAT43533.1"/>
    <property type="molecule type" value="Genomic_DNA"/>
</dbReference>
<dbReference type="Proteomes" id="UP000000438">
    <property type="component" value="Chromosome"/>
</dbReference>
<dbReference type="UniPathway" id="UPA00252"/>
<dbReference type="PANTHER" id="PTHR11108:SF1">
    <property type="entry name" value="FERROCHELATASE, MITOCHONDRIAL"/>
    <property type="match status" value="1"/>
</dbReference>
<dbReference type="Pfam" id="PF00762">
    <property type="entry name" value="Ferrochelatase"/>
    <property type="match status" value="1"/>
</dbReference>
<evidence type="ECO:0000313" key="8">
    <source>
        <dbReference type="Proteomes" id="UP000000438"/>
    </source>
</evidence>
<dbReference type="CDD" id="cd03411">
    <property type="entry name" value="Ferrochelatase_N"/>
    <property type="match status" value="1"/>
</dbReference>
<dbReference type="InterPro" id="IPR033644">
    <property type="entry name" value="Ferrochelatase_C"/>
</dbReference>
<dbReference type="GO" id="GO:0006783">
    <property type="term" value="P:heme biosynthetic process"/>
    <property type="evidence" value="ECO:0007669"/>
    <property type="project" value="UniProtKB-KW"/>
</dbReference>
<evidence type="ECO:0000256" key="3">
    <source>
        <dbReference type="ARBA" id="ARBA00023133"/>
    </source>
</evidence>
<dbReference type="STRING" id="263820.PTO0948"/>
<sequence>MRRLILLSYGSPESIDELGEYLSMVFYGNPVPERIYNENRKKYELYNGRSPSNDILKCIEEKLKKALREYDFDVTQAYKHWKPGIENIVEDSKDFDEIFAIPLFPFSTNNVKNSYEKPFNEALKKYNVTARVRFLNGLEDQELLYSAWIEKISGHMYNESPFLFAAHSLPLYSDESTYENLIINTARRLSNTFLKDDYFYGFYSQGEHGKWLYPSIYDYIDKLKEYNSVTVIPIGFIYEHLEILYDLDIEFKNKLKDYGISYDRVETPSCSDTLVMAIRNKIISNIK</sequence>
<dbReference type="CDD" id="cd00419">
    <property type="entry name" value="Ferrochelatase_C"/>
    <property type="match status" value="1"/>
</dbReference>
<gene>
    <name evidence="7" type="ordered locus">PTO0948</name>
</gene>
<protein>
    <submittedName>
        <fullName evidence="7">Ferrochelatase</fullName>
        <ecNumber evidence="7">4.99.1.1</ecNumber>
    </submittedName>
</protein>
<keyword evidence="3" id="KW-0350">Heme biosynthesis</keyword>
<evidence type="ECO:0000256" key="6">
    <source>
        <dbReference type="RuleBase" id="RU004185"/>
    </source>
</evidence>
<keyword evidence="2" id="KW-0408">Iron</keyword>
<keyword evidence="4 7" id="KW-0456">Lyase</keyword>
<dbReference type="PaxDb" id="263820-PTO0948"/>
<dbReference type="InParanoid" id="Q6L0G9"/>
<dbReference type="GO" id="GO:0004325">
    <property type="term" value="F:ferrochelatase activity"/>
    <property type="evidence" value="ECO:0007669"/>
    <property type="project" value="InterPro"/>
</dbReference>
<proteinExistence type="inferred from homology"/>
<comment type="similarity">
    <text evidence="6">Belongs to the ferrochelatase family.</text>
</comment>
<dbReference type="PANTHER" id="PTHR11108">
    <property type="entry name" value="FERROCHELATASE"/>
    <property type="match status" value="1"/>
</dbReference>
<evidence type="ECO:0000256" key="2">
    <source>
        <dbReference type="ARBA" id="ARBA00023004"/>
    </source>
</evidence>
<dbReference type="InterPro" id="IPR001015">
    <property type="entry name" value="Ferrochelatase"/>
</dbReference>
<evidence type="ECO:0000256" key="5">
    <source>
        <dbReference type="ARBA" id="ARBA00023244"/>
    </source>
</evidence>
<name>Q6L0G9_PICTO</name>
<evidence type="ECO:0000256" key="1">
    <source>
        <dbReference type="ARBA" id="ARBA00004744"/>
    </source>
</evidence>
<dbReference type="GeneID" id="2844215"/>
<dbReference type="eggNOG" id="arCOG05373">
    <property type="taxonomic scope" value="Archaea"/>
</dbReference>
<dbReference type="Gene3D" id="3.40.50.1400">
    <property type="match status" value="2"/>
</dbReference>
<evidence type="ECO:0000256" key="4">
    <source>
        <dbReference type="ARBA" id="ARBA00023239"/>
    </source>
</evidence>
<dbReference type="InterPro" id="IPR033659">
    <property type="entry name" value="Ferrochelatase_N"/>
</dbReference>
<dbReference type="KEGG" id="pto:PTO0948"/>
<dbReference type="RefSeq" id="WP_011177749.1">
    <property type="nucleotide sequence ID" value="NC_005877.1"/>
</dbReference>
<accession>Q6L0G9</accession>
<evidence type="ECO:0000313" key="7">
    <source>
        <dbReference type="EMBL" id="AAT43533.1"/>
    </source>
</evidence>
<dbReference type="EC" id="4.99.1.1" evidence="7"/>
<organism evidence="7 8">
    <name type="scientific">Picrophilus torridus (strain ATCC 700027 / DSM 9790 / JCM 10055 / NBRC 100828 / KAW 2/3)</name>
    <dbReference type="NCBI Taxonomy" id="1122961"/>
    <lineage>
        <taxon>Archaea</taxon>
        <taxon>Methanobacteriati</taxon>
        <taxon>Thermoplasmatota</taxon>
        <taxon>Thermoplasmata</taxon>
        <taxon>Thermoplasmatales</taxon>
        <taxon>Picrophilaceae</taxon>
        <taxon>Picrophilus</taxon>
    </lineage>
</organism>
<reference evidence="7 8" key="1">
    <citation type="journal article" date="2004" name="Proc. Natl. Acad. Sci. U.S.A.">
        <title>Genome sequence of Picrophilus torridus and its implications for life around pH 0.</title>
        <authorList>
            <person name="Futterer O."/>
            <person name="Angelov A."/>
            <person name="Liesegang H."/>
            <person name="Gottschalk G."/>
            <person name="Schleper C."/>
            <person name="Schepers B."/>
            <person name="Dock C."/>
            <person name="Antranikian G."/>
            <person name="Liebl W."/>
        </authorList>
    </citation>
    <scope>NUCLEOTIDE SEQUENCE [LARGE SCALE GENOMIC DNA]</scope>
    <source>
        <strain evidence="8">ATCC 700027 / DSM 9790 / JCM 10055 / NBRC 100828</strain>
    </source>
</reference>
<dbReference type="AlphaFoldDB" id="Q6L0G9"/>
<comment type="pathway">
    <text evidence="1">Porphyrin-containing compound metabolism; protoheme biosynthesis.</text>
</comment>
<keyword evidence="5" id="KW-0627">Porphyrin biosynthesis</keyword>
<dbReference type="SUPFAM" id="SSF53800">
    <property type="entry name" value="Chelatase"/>
    <property type="match status" value="1"/>
</dbReference>
<dbReference type="PATRIC" id="fig|263820.9.peg.986"/>
<dbReference type="HOGENOM" id="CLU_018884_4_1_2"/>